<gene>
    <name evidence="5" type="primary">kipI</name>
    <name evidence="5" type="ORF">RUM8411_02248</name>
</gene>
<dbReference type="SMART" id="SM00796">
    <property type="entry name" value="AHS1"/>
    <property type="match status" value="1"/>
</dbReference>
<dbReference type="PANTHER" id="PTHR34698:SF2">
    <property type="entry name" value="5-OXOPROLINASE SUBUNIT B"/>
    <property type="match status" value="1"/>
</dbReference>
<dbReference type="Proteomes" id="UP000193778">
    <property type="component" value="Unassembled WGS sequence"/>
</dbReference>
<dbReference type="GO" id="GO:0016787">
    <property type="term" value="F:hydrolase activity"/>
    <property type="evidence" value="ECO:0007669"/>
    <property type="project" value="UniProtKB-KW"/>
</dbReference>
<evidence type="ECO:0000313" key="6">
    <source>
        <dbReference type="Proteomes" id="UP000193778"/>
    </source>
</evidence>
<evidence type="ECO:0000256" key="3">
    <source>
        <dbReference type="ARBA" id="ARBA00022840"/>
    </source>
</evidence>
<dbReference type="Gene3D" id="2.40.100.10">
    <property type="entry name" value="Cyclophilin-like"/>
    <property type="match status" value="1"/>
</dbReference>
<protein>
    <submittedName>
        <fullName evidence="5">Kinase A inhibitor</fullName>
    </submittedName>
</protein>
<dbReference type="PANTHER" id="PTHR34698">
    <property type="entry name" value="5-OXOPROLINASE SUBUNIT B"/>
    <property type="match status" value="1"/>
</dbReference>
<reference evidence="6" key="1">
    <citation type="submission" date="2017-03" db="EMBL/GenBank/DDBJ databases">
        <authorList>
            <person name="Rodrigo-Torres L."/>
            <person name="Arahal R.D."/>
            <person name="Lucena T."/>
        </authorList>
    </citation>
    <scope>NUCLEOTIDE SEQUENCE [LARGE SCALE GENOMIC DNA]</scope>
    <source>
        <strain evidence="6">CECT 8411</strain>
    </source>
</reference>
<keyword evidence="2" id="KW-0378">Hydrolase</keyword>
<evidence type="ECO:0000259" key="4">
    <source>
        <dbReference type="SMART" id="SM00796"/>
    </source>
</evidence>
<keyword evidence="3" id="KW-0067">ATP-binding</keyword>
<feature type="domain" description="Carboxyltransferase" evidence="4">
    <location>
        <begin position="30"/>
        <end position="234"/>
    </location>
</feature>
<sequence>MRISPRCGHLACTTRPNVLYMTHTQADPFPRIRTAGLDGLLISFADTMAEPSNRAALAFRNAIDSSDWDGVIETSASLASAYVRFDPTRLEHSEIRARVEQVLQQRDWYHAPLPTGRHLWQVPTVYGGDLAPQLDEAAAVAGLSTAEAIRRLSETRVRVLTIGFAPGQPYLGPLGPEFNIPRLKELTPMVPEGALVLAISQFVLFSGPTPTGWRHVGQTAFRCFRPEAAQSFALRPGDEMQFLPVSREELEDIRARNTDGAGGATCQEIPG</sequence>
<name>A0A1X6ZD85_9RHOB</name>
<dbReference type="EMBL" id="FWFP01000006">
    <property type="protein sequence ID" value="SLN48360.1"/>
    <property type="molecule type" value="Genomic_DNA"/>
</dbReference>
<dbReference type="SUPFAM" id="SSF50891">
    <property type="entry name" value="Cyclophilin-like"/>
    <property type="match status" value="1"/>
</dbReference>
<evidence type="ECO:0000313" key="5">
    <source>
        <dbReference type="EMBL" id="SLN48360.1"/>
    </source>
</evidence>
<dbReference type="InterPro" id="IPR003833">
    <property type="entry name" value="CT_C_D"/>
</dbReference>
<evidence type="ECO:0000256" key="1">
    <source>
        <dbReference type="ARBA" id="ARBA00022741"/>
    </source>
</evidence>
<keyword evidence="6" id="KW-1185">Reference proteome</keyword>
<accession>A0A1X6ZD85</accession>
<keyword evidence="5" id="KW-0418">Kinase</keyword>
<dbReference type="GO" id="GO:0005524">
    <property type="term" value="F:ATP binding"/>
    <property type="evidence" value="ECO:0007669"/>
    <property type="project" value="UniProtKB-KW"/>
</dbReference>
<dbReference type="SUPFAM" id="SSF160467">
    <property type="entry name" value="PH0987 N-terminal domain-like"/>
    <property type="match status" value="1"/>
</dbReference>
<dbReference type="AlphaFoldDB" id="A0A1X6ZD85"/>
<keyword evidence="5" id="KW-0808">Transferase</keyword>
<proteinExistence type="predicted"/>
<evidence type="ECO:0000256" key="2">
    <source>
        <dbReference type="ARBA" id="ARBA00022801"/>
    </source>
</evidence>
<dbReference type="GO" id="GO:0016301">
    <property type="term" value="F:kinase activity"/>
    <property type="evidence" value="ECO:0007669"/>
    <property type="project" value="UniProtKB-KW"/>
</dbReference>
<keyword evidence="1" id="KW-0547">Nucleotide-binding</keyword>
<dbReference type="InterPro" id="IPR029000">
    <property type="entry name" value="Cyclophilin-like_dom_sf"/>
</dbReference>
<dbReference type="InterPro" id="IPR010016">
    <property type="entry name" value="PxpB"/>
</dbReference>
<dbReference type="Gene3D" id="3.30.1360.40">
    <property type="match status" value="1"/>
</dbReference>
<dbReference type="Pfam" id="PF02682">
    <property type="entry name" value="CT_C_D"/>
    <property type="match status" value="1"/>
</dbReference>
<organism evidence="5 6">
    <name type="scientific">Ruegeria meonggei</name>
    <dbReference type="NCBI Taxonomy" id="1446476"/>
    <lineage>
        <taxon>Bacteria</taxon>
        <taxon>Pseudomonadati</taxon>
        <taxon>Pseudomonadota</taxon>
        <taxon>Alphaproteobacteria</taxon>
        <taxon>Rhodobacterales</taxon>
        <taxon>Roseobacteraceae</taxon>
        <taxon>Ruegeria</taxon>
    </lineage>
</organism>